<accession>A0A9P0N032</accession>
<dbReference type="AlphaFoldDB" id="A0A9P0N032"/>
<sequence>MLHIDETKVKGSGRKLLTKASRGVAAVSSSHPCESRYNLRSSRKIPGLFLFDNDKGAAEGYLYYHSVRDDSFTTLHMFVTSKWTDSYVTLLCYAFKAVL</sequence>
<keyword evidence="2" id="KW-1185">Reference proteome</keyword>
<evidence type="ECO:0000313" key="2">
    <source>
        <dbReference type="Proteomes" id="UP001153321"/>
    </source>
</evidence>
<evidence type="ECO:0000313" key="1">
    <source>
        <dbReference type="EMBL" id="CAH1639680.1"/>
    </source>
</evidence>
<gene>
    <name evidence="1" type="ORF">SPLIT_LOCUS5036</name>
</gene>
<proteinExistence type="predicted"/>
<dbReference type="Proteomes" id="UP001153321">
    <property type="component" value="Chromosome 2"/>
</dbReference>
<name>A0A9P0N032_SPOLI</name>
<reference evidence="1" key="1">
    <citation type="submission" date="2022-02" db="EMBL/GenBank/DDBJ databases">
        <authorList>
            <person name="King R."/>
        </authorList>
    </citation>
    <scope>NUCLEOTIDE SEQUENCE</scope>
</reference>
<dbReference type="EMBL" id="LR824533">
    <property type="protein sequence ID" value="CAH1639680.1"/>
    <property type="molecule type" value="Genomic_DNA"/>
</dbReference>
<protein>
    <submittedName>
        <fullName evidence="1">Uncharacterized protein</fullName>
    </submittedName>
</protein>
<organism evidence="1 2">
    <name type="scientific">Spodoptera littoralis</name>
    <name type="common">Egyptian cotton leafworm</name>
    <dbReference type="NCBI Taxonomy" id="7109"/>
    <lineage>
        <taxon>Eukaryota</taxon>
        <taxon>Metazoa</taxon>
        <taxon>Ecdysozoa</taxon>
        <taxon>Arthropoda</taxon>
        <taxon>Hexapoda</taxon>
        <taxon>Insecta</taxon>
        <taxon>Pterygota</taxon>
        <taxon>Neoptera</taxon>
        <taxon>Endopterygota</taxon>
        <taxon>Lepidoptera</taxon>
        <taxon>Glossata</taxon>
        <taxon>Ditrysia</taxon>
        <taxon>Noctuoidea</taxon>
        <taxon>Noctuidae</taxon>
        <taxon>Amphipyrinae</taxon>
        <taxon>Spodoptera</taxon>
    </lineage>
</organism>